<dbReference type="EMBL" id="RBTH01000377">
    <property type="protein sequence ID" value="RMT39268.1"/>
    <property type="molecule type" value="Genomic_DNA"/>
</dbReference>
<comment type="caution">
    <text evidence="2">The sequence shown here is derived from an EMBL/GenBank/DDBJ whole genome shotgun (WGS) entry which is preliminary data.</text>
</comment>
<dbReference type="InterPro" id="IPR003719">
    <property type="entry name" value="Phenazine_PhzF-like"/>
</dbReference>
<organism evidence="2 3">
    <name type="scientific">Pseudomonas syringae pv. solidagae</name>
    <dbReference type="NCBI Taxonomy" id="264458"/>
    <lineage>
        <taxon>Bacteria</taxon>
        <taxon>Pseudomonadati</taxon>
        <taxon>Pseudomonadota</taxon>
        <taxon>Gammaproteobacteria</taxon>
        <taxon>Pseudomonadales</taxon>
        <taxon>Pseudomonadaceae</taxon>
        <taxon>Pseudomonas</taxon>
        <taxon>Pseudomonas syringae</taxon>
    </lineage>
</organism>
<comment type="similarity">
    <text evidence="1">Belongs to the PhzF family.</text>
</comment>
<dbReference type="GO" id="GO:0016853">
    <property type="term" value="F:isomerase activity"/>
    <property type="evidence" value="ECO:0007669"/>
    <property type="project" value="TreeGrafter"/>
</dbReference>
<dbReference type="PANTHER" id="PTHR13774:SF32">
    <property type="entry name" value="ANTISENSE-ENHANCING SEQUENCE 1"/>
    <property type="match status" value="1"/>
</dbReference>
<evidence type="ECO:0000313" key="2">
    <source>
        <dbReference type="EMBL" id="RMT39268.1"/>
    </source>
</evidence>
<dbReference type="PANTHER" id="PTHR13774">
    <property type="entry name" value="PHENAZINE BIOSYNTHESIS PROTEIN"/>
    <property type="match status" value="1"/>
</dbReference>
<name>A0A0P9ZIQ5_PSESX</name>
<dbReference type="GO" id="GO:0005737">
    <property type="term" value="C:cytoplasm"/>
    <property type="evidence" value="ECO:0007669"/>
    <property type="project" value="TreeGrafter"/>
</dbReference>
<dbReference type="SUPFAM" id="SSF54506">
    <property type="entry name" value="Diaminopimelate epimerase-like"/>
    <property type="match status" value="1"/>
</dbReference>
<dbReference type="Gene3D" id="3.10.310.10">
    <property type="entry name" value="Diaminopimelate Epimerase, Chain A, domain 1"/>
    <property type="match status" value="2"/>
</dbReference>
<gene>
    <name evidence="2" type="ORF">ALP48_102309</name>
</gene>
<reference evidence="2 3" key="1">
    <citation type="submission" date="2018-08" db="EMBL/GenBank/DDBJ databases">
        <title>Recombination of ecologically and evolutionarily significant loci maintains genetic cohesion in the Pseudomonas syringae species complex.</title>
        <authorList>
            <person name="Dillon M."/>
            <person name="Thakur S."/>
            <person name="Almeida R.N.D."/>
            <person name="Weir B.S."/>
            <person name="Guttman D.S."/>
        </authorList>
    </citation>
    <scope>NUCLEOTIDE SEQUENCE [LARGE SCALE GENOMIC DNA]</scope>
    <source>
        <strain evidence="2 3">ICMP 16926</strain>
    </source>
</reference>
<protein>
    <submittedName>
        <fullName evidence="2">Phenazine biosynthesis protein, PhzF family</fullName>
    </submittedName>
</protein>
<dbReference type="AlphaFoldDB" id="A0A0P9ZIQ5"/>
<dbReference type="Proteomes" id="UP000268096">
    <property type="component" value="Unassembled WGS sequence"/>
</dbReference>
<sequence>MYLGLLFPRNPTYESFMPNTLSFHQVDVFASKPLEGNALAVVSDADDLTAEQMAAFARWTNLSETTFLMRPTHPDNVGAFAHWIGLDAQADIEVRAFISNRSAEDPVTGSLNASLAQWLIPAGLMPKRYTVSQGTALGRHGRIQVEHIGERIWIGGEVQKCITGRVSF</sequence>
<evidence type="ECO:0000256" key="1">
    <source>
        <dbReference type="ARBA" id="ARBA00008270"/>
    </source>
</evidence>
<evidence type="ECO:0000313" key="3">
    <source>
        <dbReference type="Proteomes" id="UP000268096"/>
    </source>
</evidence>
<proteinExistence type="inferred from homology"/>
<accession>A0A0P9ZIQ5</accession>
<dbReference type="Pfam" id="PF02567">
    <property type="entry name" value="PhzC-PhzF"/>
    <property type="match status" value="1"/>
</dbReference>